<dbReference type="AlphaFoldDB" id="A0A7N0UV44"/>
<evidence type="ECO:0000313" key="2">
    <source>
        <dbReference type="Proteomes" id="UP000594263"/>
    </source>
</evidence>
<dbReference type="InterPro" id="IPR038909">
    <property type="entry name" value="Effector_transcript"/>
</dbReference>
<proteinExistence type="predicted"/>
<protein>
    <submittedName>
        <fullName evidence="1">Uncharacterized protein</fullName>
    </submittedName>
</protein>
<dbReference type="PANTHER" id="PTHR35133:SF1">
    <property type="entry name" value="PROTEIN EFFECTOR OF TRANSCRIPTION 2-RELATED"/>
    <property type="match status" value="1"/>
</dbReference>
<dbReference type="EnsemblPlants" id="Kaladp0085s0129.1.v1.1">
    <property type="protein sequence ID" value="Kaladp0085s0129.1.v1.1"/>
    <property type="gene ID" value="Kaladp0085s0129.v1.1"/>
</dbReference>
<dbReference type="PANTHER" id="PTHR35133">
    <property type="entry name" value="PROTEIN EFFECTOR OF TRANSCRIPTION 2-RELATED"/>
    <property type="match status" value="1"/>
</dbReference>
<evidence type="ECO:0000313" key="1">
    <source>
        <dbReference type="EnsemblPlants" id="Kaladp0085s0129.1.v1.1"/>
    </source>
</evidence>
<keyword evidence="2" id="KW-1185">Reference proteome</keyword>
<accession>A0A7N0UV44</accession>
<organism evidence="1 2">
    <name type="scientific">Kalanchoe fedtschenkoi</name>
    <name type="common">Lavender scallops</name>
    <name type="synonym">South American air plant</name>
    <dbReference type="NCBI Taxonomy" id="63787"/>
    <lineage>
        <taxon>Eukaryota</taxon>
        <taxon>Viridiplantae</taxon>
        <taxon>Streptophyta</taxon>
        <taxon>Embryophyta</taxon>
        <taxon>Tracheophyta</taxon>
        <taxon>Spermatophyta</taxon>
        <taxon>Magnoliopsida</taxon>
        <taxon>eudicotyledons</taxon>
        <taxon>Gunneridae</taxon>
        <taxon>Pentapetalae</taxon>
        <taxon>Saxifragales</taxon>
        <taxon>Crassulaceae</taxon>
        <taxon>Kalanchoe</taxon>
    </lineage>
</organism>
<dbReference type="Proteomes" id="UP000594263">
    <property type="component" value="Unplaced"/>
</dbReference>
<name>A0A7N0UV44_KALFE</name>
<dbReference type="OMA" id="RCPEHKG"/>
<reference evidence="1" key="1">
    <citation type="submission" date="2021-01" db="UniProtKB">
        <authorList>
            <consortium name="EnsemblPlants"/>
        </authorList>
    </citation>
    <scope>IDENTIFICATION</scope>
</reference>
<dbReference type="Gramene" id="Kaladp0085s0129.1.v1.1">
    <property type="protein sequence ID" value="Kaladp0085s0129.1.v1.1"/>
    <property type="gene ID" value="Kaladp0085s0129.v1.1"/>
</dbReference>
<dbReference type="Pfam" id="PF19239">
    <property type="entry name" value="GIY_YIG_domain"/>
    <property type="match status" value="1"/>
</dbReference>
<dbReference type="GO" id="GO:0003677">
    <property type="term" value="F:DNA binding"/>
    <property type="evidence" value="ECO:0007669"/>
    <property type="project" value="InterPro"/>
</dbReference>
<sequence>MDINNTSTEIQKRIRWPVLIGSMTTIYNMILIGPSDWEDHSLGKEGATRYRIHNLPKGFEPGVYELGIAVSHSGLGRDIRKLDPTRIVVVYLGQAGNVRSRLQSYGQSGSHLVQKNPISKSNCHWDDNIQNGSGLFDDIFSRGYPIVFRWAPMASKKEAVETEARLLEKFDYAWNKEYNNARRPDDIYKKLDKVAASTIWFSKITRILQKKVGIRIKSSNHHPIRQDNQPKSIRHNHLFSGVLNFSRSRPRYNLGNPDTGDSSCELNCYYEPETGDMENSPGKVGLQICGVILEDGTPCRKLPVPTRKRCQEHKGRRIHVMYNAIREENIASTIREEKNNANVEHNTQNNQDQRSACAVELGDGKKCSRQPNVGRKRCQEHKGMKVNSLVTKQDKFNNSY</sequence>
<dbReference type="GO" id="GO:0006355">
    <property type="term" value="P:regulation of DNA-templated transcription"/>
    <property type="evidence" value="ECO:0007669"/>
    <property type="project" value="InterPro"/>
</dbReference>